<evidence type="ECO:0000259" key="6">
    <source>
        <dbReference type="Pfam" id="PF14215"/>
    </source>
</evidence>
<protein>
    <recommendedName>
        <fullName evidence="4">Transcription factor</fullName>
        <shortName evidence="4">bHLH transcription factor</shortName>
    </recommendedName>
    <alternativeName>
        <fullName evidence="4">Basic helix-loop-helix protein</fullName>
    </alternativeName>
</protein>
<feature type="compositionally biased region" description="Polar residues" evidence="5">
    <location>
        <begin position="7"/>
        <end position="17"/>
    </location>
</feature>
<dbReference type="InterPro" id="IPR045084">
    <property type="entry name" value="AIB/MYC-like"/>
</dbReference>
<keyword evidence="1 4" id="KW-0805">Transcription regulation</keyword>
<gene>
    <name evidence="7" type="ORF">AYBTSS11_LOCUS24107</name>
</gene>
<name>A0AA86T0K7_9FABA</name>
<keyword evidence="8" id="KW-1185">Reference proteome</keyword>
<feature type="domain" description="Transcription factor MYC/MYB N-terminal" evidence="6">
    <location>
        <begin position="32"/>
        <end position="208"/>
    </location>
</feature>
<dbReference type="GO" id="GO:0000976">
    <property type="term" value="F:transcription cis-regulatory region binding"/>
    <property type="evidence" value="ECO:0007669"/>
    <property type="project" value="TreeGrafter"/>
</dbReference>
<reference evidence="7" key="1">
    <citation type="submission" date="2023-10" db="EMBL/GenBank/DDBJ databases">
        <authorList>
            <person name="Domelevo Entfellner J.-B."/>
        </authorList>
    </citation>
    <scope>NUCLEOTIDE SEQUENCE</scope>
</reference>
<evidence type="ECO:0000256" key="3">
    <source>
        <dbReference type="ARBA" id="ARBA00023242"/>
    </source>
</evidence>
<evidence type="ECO:0000256" key="2">
    <source>
        <dbReference type="ARBA" id="ARBA00023163"/>
    </source>
</evidence>
<dbReference type="Gramene" id="rna-AYBTSS11_LOCUS24107">
    <property type="protein sequence ID" value="CAJ1972093.1"/>
    <property type="gene ID" value="gene-AYBTSS11_LOCUS24107"/>
</dbReference>
<dbReference type="AlphaFoldDB" id="A0AA86T0K7"/>
<dbReference type="InterPro" id="IPR025610">
    <property type="entry name" value="MYC/MYB_N"/>
</dbReference>
<proteinExistence type="predicted"/>
<dbReference type="GO" id="GO:0005634">
    <property type="term" value="C:nucleus"/>
    <property type="evidence" value="ECO:0007669"/>
    <property type="project" value="UniProtKB-SubCell"/>
</dbReference>
<sequence length="322" mass="36146">MEAFSLPTPQSTASSATPALPQSRVLPSQTPLQRRFQTLLEGARERWIYAIYWESSYDHSSAASLLCWGDGYYNFQDINRTARKTTSSAEQTQRKNFLRLLYSLIYGSSASVDDCDEDVTDPEWFFLMSMDQTFVNGSGLVGQTFFKSSPVWITGSDRLTEMACQRARQLQESGFQTVVCIPCPNGVVELASTEVILPNPDLMIKARDLIYFNCSVAYLTSSEIIQPRNLEVKKRKVIQNVRGSCYRKVLTRALIAHFRIPTTILAPREFIMYIVLINDTEQSGSSSSSSLANQWIIACSSRFSCGRIRQLPGGCLRLCGSK</sequence>
<dbReference type="PANTHER" id="PTHR11514">
    <property type="entry name" value="MYC"/>
    <property type="match status" value="1"/>
</dbReference>
<evidence type="ECO:0000256" key="1">
    <source>
        <dbReference type="ARBA" id="ARBA00023015"/>
    </source>
</evidence>
<evidence type="ECO:0000313" key="7">
    <source>
        <dbReference type="EMBL" id="CAJ1972093.1"/>
    </source>
</evidence>
<accession>A0AA86T0K7</accession>
<feature type="region of interest" description="Disordered" evidence="5">
    <location>
        <begin position="1"/>
        <end position="24"/>
    </location>
</feature>
<dbReference type="Proteomes" id="UP001189624">
    <property type="component" value="Chromosome 8"/>
</dbReference>
<comment type="subcellular location">
    <subcellularLocation>
        <location evidence="4">Nucleus</location>
    </subcellularLocation>
</comment>
<dbReference type="Pfam" id="PF14215">
    <property type="entry name" value="bHLH-MYC_N"/>
    <property type="match status" value="1"/>
</dbReference>
<evidence type="ECO:0000256" key="4">
    <source>
        <dbReference type="RuleBase" id="RU369104"/>
    </source>
</evidence>
<organism evidence="7 8">
    <name type="scientific">Sphenostylis stenocarpa</name>
    <dbReference type="NCBI Taxonomy" id="92480"/>
    <lineage>
        <taxon>Eukaryota</taxon>
        <taxon>Viridiplantae</taxon>
        <taxon>Streptophyta</taxon>
        <taxon>Embryophyta</taxon>
        <taxon>Tracheophyta</taxon>
        <taxon>Spermatophyta</taxon>
        <taxon>Magnoliopsida</taxon>
        <taxon>eudicotyledons</taxon>
        <taxon>Gunneridae</taxon>
        <taxon>Pentapetalae</taxon>
        <taxon>rosids</taxon>
        <taxon>fabids</taxon>
        <taxon>Fabales</taxon>
        <taxon>Fabaceae</taxon>
        <taxon>Papilionoideae</taxon>
        <taxon>50 kb inversion clade</taxon>
        <taxon>NPAAA clade</taxon>
        <taxon>indigoferoid/millettioid clade</taxon>
        <taxon>Phaseoleae</taxon>
        <taxon>Sphenostylis</taxon>
    </lineage>
</organism>
<dbReference type="GO" id="GO:0003700">
    <property type="term" value="F:DNA-binding transcription factor activity"/>
    <property type="evidence" value="ECO:0007669"/>
    <property type="project" value="InterPro"/>
</dbReference>
<dbReference type="EMBL" id="OY731405">
    <property type="protein sequence ID" value="CAJ1972093.1"/>
    <property type="molecule type" value="Genomic_DNA"/>
</dbReference>
<evidence type="ECO:0000313" key="8">
    <source>
        <dbReference type="Proteomes" id="UP001189624"/>
    </source>
</evidence>
<dbReference type="PANTHER" id="PTHR11514:SF43">
    <property type="entry name" value="TRANSCRIPTION FACTOR MYC2"/>
    <property type="match status" value="1"/>
</dbReference>
<keyword evidence="3 4" id="KW-0539">Nucleus</keyword>
<keyword evidence="2 4" id="KW-0804">Transcription</keyword>
<evidence type="ECO:0000256" key="5">
    <source>
        <dbReference type="SAM" id="MobiDB-lite"/>
    </source>
</evidence>